<name>A0A858PZB1_9RICK</name>
<protein>
    <submittedName>
        <fullName evidence="6">Putative ribonucleotide transport ATP-binding protein mkl</fullName>
    </submittedName>
</protein>
<reference evidence="6 7" key="1">
    <citation type="journal article" date="2020" name="Pathogens">
        <title>First Whole Genome Sequence of Anaplasma platys, an Obligate Intracellular Rickettsial Pathogen of Dogs.</title>
        <authorList>
            <person name="Llanes A."/>
            <person name="Rajeev S."/>
        </authorList>
    </citation>
    <scope>NUCLEOTIDE SEQUENCE [LARGE SCALE GENOMIC DNA]</scope>
    <source>
        <strain evidence="6 7">S3</strain>
    </source>
</reference>
<dbReference type="EMBL" id="CP046391">
    <property type="protein sequence ID" value="QJC27919.1"/>
    <property type="molecule type" value="Genomic_DNA"/>
</dbReference>
<evidence type="ECO:0000313" key="6">
    <source>
        <dbReference type="EMBL" id="QJC27919.1"/>
    </source>
</evidence>
<keyword evidence="1" id="KW-0813">Transport</keyword>
<evidence type="ECO:0000256" key="1">
    <source>
        <dbReference type="ARBA" id="ARBA00022448"/>
    </source>
</evidence>
<dbReference type="InterPro" id="IPR003439">
    <property type="entry name" value="ABC_transporter-like_ATP-bd"/>
</dbReference>
<dbReference type="RefSeq" id="WP_169193510.1">
    <property type="nucleotide sequence ID" value="NZ_CP046391.1"/>
</dbReference>
<gene>
    <name evidence="6" type="primary">mkl</name>
    <name evidence="6" type="ORF">ANPL_04380</name>
</gene>
<dbReference type="GO" id="GO:0005524">
    <property type="term" value="F:ATP binding"/>
    <property type="evidence" value="ECO:0007669"/>
    <property type="project" value="UniProtKB-KW"/>
</dbReference>
<dbReference type="Pfam" id="PF00005">
    <property type="entry name" value="ABC_tran"/>
    <property type="match status" value="1"/>
</dbReference>
<keyword evidence="7" id="KW-1185">Reference proteome</keyword>
<evidence type="ECO:0000259" key="5">
    <source>
        <dbReference type="PROSITE" id="PS50893"/>
    </source>
</evidence>
<dbReference type="InterPro" id="IPR025662">
    <property type="entry name" value="Sigma_54_int_dom_ATP-bd_1"/>
</dbReference>
<dbReference type="PROSITE" id="PS50893">
    <property type="entry name" value="ABC_TRANSPORTER_2"/>
    <property type="match status" value="1"/>
</dbReference>
<dbReference type="PROSITE" id="PS00675">
    <property type="entry name" value="SIGMA54_INTERACT_1"/>
    <property type="match status" value="1"/>
</dbReference>
<dbReference type="PANTHER" id="PTHR43023:SF3">
    <property type="entry name" value="PROTEIN TRIGALACTOSYLDIACYLGLYCEROL 3, CHLOROPLASTIC"/>
    <property type="match status" value="1"/>
</dbReference>
<feature type="domain" description="ABC transporter" evidence="5">
    <location>
        <begin position="4"/>
        <end position="235"/>
    </location>
</feature>
<dbReference type="GO" id="GO:0016887">
    <property type="term" value="F:ATP hydrolysis activity"/>
    <property type="evidence" value="ECO:0007669"/>
    <property type="project" value="InterPro"/>
</dbReference>
<dbReference type="SMART" id="SM00382">
    <property type="entry name" value="AAA"/>
    <property type="match status" value="1"/>
</dbReference>
<dbReference type="PANTHER" id="PTHR43023">
    <property type="entry name" value="PROTEIN TRIGALACTOSYLDIACYLGLYCEROL 3, CHLOROPLASTIC"/>
    <property type="match status" value="1"/>
</dbReference>
<accession>A0A858PZB1</accession>
<evidence type="ECO:0000256" key="4">
    <source>
        <dbReference type="ARBA" id="ARBA00024725"/>
    </source>
</evidence>
<comment type="function">
    <text evidence="4">Part of an ABC transporter complex. Transmembrane domains (TMD) form a pore in the inner membrane and the ATP-binding domain (NBD) is responsible for energy generation.</text>
</comment>
<dbReference type="Gene3D" id="3.40.50.300">
    <property type="entry name" value="P-loop containing nucleotide triphosphate hydrolases"/>
    <property type="match status" value="1"/>
</dbReference>
<evidence type="ECO:0000313" key="7">
    <source>
        <dbReference type="Proteomes" id="UP000500930"/>
    </source>
</evidence>
<dbReference type="SUPFAM" id="SSF52540">
    <property type="entry name" value="P-loop containing nucleoside triphosphate hydrolases"/>
    <property type="match status" value="1"/>
</dbReference>
<dbReference type="InterPro" id="IPR027417">
    <property type="entry name" value="P-loop_NTPase"/>
</dbReference>
<dbReference type="KEGG" id="aplt:ANPL_04380"/>
<evidence type="ECO:0000256" key="3">
    <source>
        <dbReference type="ARBA" id="ARBA00022840"/>
    </source>
</evidence>
<dbReference type="InterPro" id="IPR003593">
    <property type="entry name" value="AAA+_ATPase"/>
</dbReference>
<evidence type="ECO:0000256" key="2">
    <source>
        <dbReference type="ARBA" id="ARBA00022741"/>
    </source>
</evidence>
<keyword evidence="2" id="KW-0547">Nucleotide-binding</keyword>
<dbReference type="PROSITE" id="PS00211">
    <property type="entry name" value="ABC_TRANSPORTER_1"/>
    <property type="match status" value="1"/>
</dbReference>
<dbReference type="AlphaFoldDB" id="A0A858PZB1"/>
<proteinExistence type="predicted"/>
<organism evidence="6 7">
    <name type="scientific">Anaplasma platys</name>
    <dbReference type="NCBI Taxonomy" id="949"/>
    <lineage>
        <taxon>Bacteria</taxon>
        <taxon>Pseudomonadati</taxon>
        <taxon>Pseudomonadota</taxon>
        <taxon>Alphaproteobacteria</taxon>
        <taxon>Rickettsiales</taxon>
        <taxon>Anaplasmataceae</taxon>
        <taxon>Anaplasma</taxon>
    </lineage>
</organism>
<sequence>MNAVSVSDLHVSFGEKAVLQGVDLDISWGESLVILGESGSGKSVLTKVILGIIAPTKGVITVGNAAAGDKQDIRNFSVLFQNCALFDSLPIWENVVFNFRKRLALDKKSAKELALRGLELVGLDESVMYDYPEALSGGMKKRVALARALIGDPKILILDEPTSGLDPIMSAVVSDIIARCHSEFKLTVITITHDINSAFQVADKIAILKGGRIIACDAVEKIRQSTDPYVAKFMNVGSRYTGHIG</sequence>
<dbReference type="InterPro" id="IPR017871">
    <property type="entry name" value="ABC_transporter-like_CS"/>
</dbReference>
<dbReference type="Proteomes" id="UP000500930">
    <property type="component" value="Chromosome"/>
</dbReference>
<keyword evidence="3 6" id="KW-0067">ATP-binding</keyword>